<dbReference type="PANTHER" id="PTHR33608:SF12">
    <property type="entry name" value="DUF58 DOMAIN-CONTAINING PROTEIN"/>
    <property type="match status" value="1"/>
</dbReference>
<dbReference type="Pfam" id="PF01882">
    <property type="entry name" value="DUF58"/>
    <property type="match status" value="1"/>
</dbReference>
<accession>A0A0K6IGP4</accession>
<name>A0A0K6IGP4_9GAMM</name>
<dbReference type="Proteomes" id="UP000182769">
    <property type="component" value="Unassembled WGS sequence"/>
</dbReference>
<organism evidence="2 3">
    <name type="scientific">Marinomonas fungiae</name>
    <dbReference type="NCBI Taxonomy" id="1137284"/>
    <lineage>
        <taxon>Bacteria</taxon>
        <taxon>Pseudomonadati</taxon>
        <taxon>Pseudomonadota</taxon>
        <taxon>Gammaproteobacteria</taxon>
        <taxon>Oceanospirillales</taxon>
        <taxon>Oceanospirillaceae</taxon>
        <taxon>Marinomonas</taxon>
    </lineage>
</organism>
<proteinExistence type="predicted"/>
<dbReference type="InterPro" id="IPR002881">
    <property type="entry name" value="DUF58"/>
</dbReference>
<dbReference type="PANTHER" id="PTHR33608">
    <property type="entry name" value="BLL2464 PROTEIN"/>
    <property type="match status" value="1"/>
</dbReference>
<protein>
    <recommendedName>
        <fullName evidence="1">DUF58 domain-containing protein</fullName>
    </recommendedName>
</protein>
<dbReference type="STRING" id="1137284.GCA_001418205_00035"/>
<dbReference type="RefSeq" id="WP_055461193.1">
    <property type="nucleotide sequence ID" value="NZ_CYHG01000001.1"/>
</dbReference>
<keyword evidence="3" id="KW-1185">Reference proteome</keyword>
<dbReference type="EMBL" id="CYHG01000001">
    <property type="protein sequence ID" value="CUB02206.1"/>
    <property type="molecule type" value="Genomic_DNA"/>
</dbReference>
<sequence>MYELINPPTPELNCEQILALGSFAKALGQARNIPRSLLLAGNLQSKKKGHGLELHEIRPYAVSDEARHIDWRVTARTGEAHTRIYTEDSEHRTLVILSLSPDAYFGTQTTFISTRLVQLAALISWRCRAQREHVGLAIQSGETHFTANIQDWQKLSAQLSNSTLIHQREHCTESLSLVNVSRLRGYSVVILSDQLTIAGQSQVAFTQLAQHNRVHWIAIDDPNTFRLPDGDYVFAQPQGSKKIQIGKQQKQQAESRHLQKRQHLAEYLSGLGVLQMTFSVNDSPIAIARELLVRGVIH</sequence>
<evidence type="ECO:0000259" key="1">
    <source>
        <dbReference type="Pfam" id="PF01882"/>
    </source>
</evidence>
<evidence type="ECO:0000313" key="3">
    <source>
        <dbReference type="Proteomes" id="UP000182769"/>
    </source>
</evidence>
<gene>
    <name evidence="2" type="ORF">Ga0061065_10136</name>
</gene>
<dbReference type="AlphaFoldDB" id="A0A0K6IGP4"/>
<feature type="domain" description="DUF58" evidence="1">
    <location>
        <begin position="56"/>
        <end position="252"/>
    </location>
</feature>
<evidence type="ECO:0000313" key="2">
    <source>
        <dbReference type="EMBL" id="CUB02206.1"/>
    </source>
</evidence>
<reference evidence="3" key="1">
    <citation type="submission" date="2015-08" db="EMBL/GenBank/DDBJ databases">
        <authorList>
            <person name="Varghese N."/>
        </authorList>
    </citation>
    <scope>NUCLEOTIDE SEQUENCE [LARGE SCALE GENOMIC DNA]</scope>
    <source>
        <strain evidence="3">JCM 18476</strain>
    </source>
</reference>
<dbReference type="OrthoDB" id="9812729at2"/>